<dbReference type="RefSeq" id="WP_408640592.1">
    <property type="nucleotide sequence ID" value="NZ_PXYI01000002.1"/>
</dbReference>
<dbReference type="Proteomes" id="UP000241167">
    <property type="component" value="Unassembled WGS sequence"/>
</dbReference>
<evidence type="ECO:0000313" key="3">
    <source>
        <dbReference type="Proteomes" id="UP000241167"/>
    </source>
</evidence>
<dbReference type="InterPro" id="IPR054189">
    <property type="entry name" value="DUF6894"/>
</dbReference>
<dbReference type="EMBL" id="PXYI01000002">
    <property type="protein sequence ID" value="PSJ42043.1"/>
    <property type="molecule type" value="Genomic_DNA"/>
</dbReference>
<keyword evidence="3" id="KW-1185">Reference proteome</keyword>
<comment type="caution">
    <text evidence="2">The sequence shown here is derived from an EMBL/GenBank/DDBJ whole genome shotgun (WGS) entry which is preliminary data.</text>
</comment>
<sequence>MNRYFLHLHECGTVVEDAEGLECASLAEARQLAVASARDVMIGELREGRLCLDCHIVITDGSATELARVPFRDAVVVRGR</sequence>
<feature type="domain" description="DUF6894" evidence="1">
    <location>
        <begin position="3"/>
        <end position="72"/>
    </location>
</feature>
<organism evidence="2 3">
    <name type="scientific">Allosphingosinicella deserti</name>
    <dbReference type="NCBI Taxonomy" id="2116704"/>
    <lineage>
        <taxon>Bacteria</taxon>
        <taxon>Pseudomonadati</taxon>
        <taxon>Pseudomonadota</taxon>
        <taxon>Alphaproteobacteria</taxon>
        <taxon>Sphingomonadales</taxon>
        <taxon>Sphingomonadaceae</taxon>
        <taxon>Allosphingosinicella</taxon>
    </lineage>
</organism>
<gene>
    <name evidence="2" type="ORF">C7I55_07285</name>
</gene>
<name>A0A2P7QVR8_9SPHN</name>
<evidence type="ECO:0000313" key="2">
    <source>
        <dbReference type="EMBL" id="PSJ42043.1"/>
    </source>
</evidence>
<dbReference type="Pfam" id="PF21834">
    <property type="entry name" value="DUF6894"/>
    <property type="match status" value="1"/>
</dbReference>
<protein>
    <recommendedName>
        <fullName evidence="1">DUF6894 domain-containing protein</fullName>
    </recommendedName>
</protein>
<dbReference type="AlphaFoldDB" id="A0A2P7QVR8"/>
<reference evidence="2 3" key="1">
    <citation type="submission" date="2018-03" db="EMBL/GenBank/DDBJ databases">
        <title>The draft genome of Sphingosinicella sp. GL-C-18.</title>
        <authorList>
            <person name="Liu L."/>
            <person name="Li L."/>
            <person name="Liang L."/>
            <person name="Zhang X."/>
            <person name="Wang T."/>
        </authorList>
    </citation>
    <scope>NUCLEOTIDE SEQUENCE [LARGE SCALE GENOMIC DNA]</scope>
    <source>
        <strain evidence="2 3">GL-C-18</strain>
    </source>
</reference>
<evidence type="ECO:0000259" key="1">
    <source>
        <dbReference type="Pfam" id="PF21834"/>
    </source>
</evidence>
<accession>A0A2P7QVR8</accession>
<proteinExistence type="predicted"/>